<dbReference type="STRING" id="1035707.SAMN05216552_102973"/>
<keyword evidence="2" id="KW-1185">Reference proteome</keyword>
<dbReference type="OrthoDB" id="8755366at2"/>
<protein>
    <submittedName>
        <fullName evidence="1">Uncharacterized protein</fullName>
    </submittedName>
</protein>
<evidence type="ECO:0000313" key="2">
    <source>
        <dbReference type="Proteomes" id="UP000199391"/>
    </source>
</evidence>
<sequence length="134" mass="14928">MVTVAVDPVPVFERNFDRFLDFLNGGAGRASLSPKRFGQVLNLDMQTLAANAHVHRNTISRAPEAESVQRHLRDSVRVMRAATDVSGSIEKAIFWFKNHPLPAFDYKTPQALVSDGRTEDVIRYLQSLQAGFTG</sequence>
<reference evidence="2" key="1">
    <citation type="submission" date="2016-10" db="EMBL/GenBank/DDBJ databases">
        <authorList>
            <person name="Varghese N."/>
            <person name="Submissions S."/>
        </authorList>
    </citation>
    <scope>NUCLEOTIDE SEQUENCE [LARGE SCALE GENOMIC DNA]</scope>
    <source>
        <strain evidence="2">CGMCC 1.11014</strain>
    </source>
</reference>
<gene>
    <name evidence="1" type="ORF">SAMN05216552_102973</name>
</gene>
<dbReference type="Proteomes" id="UP000199391">
    <property type="component" value="Unassembled WGS sequence"/>
</dbReference>
<name>A0A1I7LHV3_9BURK</name>
<dbReference type="RefSeq" id="WP_093558342.1">
    <property type="nucleotide sequence ID" value="NZ_FPBO01000029.1"/>
</dbReference>
<accession>A0A1I7LHV3</accession>
<proteinExistence type="predicted"/>
<evidence type="ECO:0000313" key="1">
    <source>
        <dbReference type="EMBL" id="SFV09263.1"/>
    </source>
</evidence>
<organism evidence="1 2">
    <name type="scientific">Pseudoduganella namucuonensis</name>
    <dbReference type="NCBI Taxonomy" id="1035707"/>
    <lineage>
        <taxon>Bacteria</taxon>
        <taxon>Pseudomonadati</taxon>
        <taxon>Pseudomonadota</taxon>
        <taxon>Betaproteobacteria</taxon>
        <taxon>Burkholderiales</taxon>
        <taxon>Oxalobacteraceae</taxon>
        <taxon>Telluria group</taxon>
        <taxon>Pseudoduganella</taxon>
    </lineage>
</organism>
<dbReference type="EMBL" id="FPBO01000029">
    <property type="protein sequence ID" value="SFV09263.1"/>
    <property type="molecule type" value="Genomic_DNA"/>
</dbReference>
<dbReference type="AlphaFoldDB" id="A0A1I7LHV3"/>